<dbReference type="GO" id="GO:0003676">
    <property type="term" value="F:nucleic acid binding"/>
    <property type="evidence" value="ECO:0007669"/>
    <property type="project" value="InterPro"/>
</dbReference>
<dbReference type="Gene3D" id="1.10.30.50">
    <property type="match status" value="1"/>
</dbReference>
<evidence type="ECO:0000259" key="2">
    <source>
        <dbReference type="SMART" id="SM00507"/>
    </source>
</evidence>
<sequence>MPDAAPASLDTAALSHRLAALARDERHTQVEFLLHLDVFDQRRAWAEAGYPSLWEWCVRALHLSEGAAGRRIAAMRVLRRLPGLAEPLRDGRLSLSTAAALGPVLTETNWEELVQRAAYKTKTETEHLVASLQPRQAPREGLRRLPRSEQAPAALSGPLGAGCVELARGGGRAPALQPAATFVEAPRPEASAAQACPPQLHVAQPAPGRRATLEPLDADTYSLRVTVDAALKKDLDQLKSLLAHKVRNGDLGALLREAVKCALEKHGKRRGAVEPSRARKSPAPAEKAPPPTPGQREPIPAAVRREVWKRDGGRCAWCSAGGRRCESTWMLELDHIRPVALGGRSTAENLRLVCRTHNSLHAQQVFGREHMDQFRNDADRSTPPTAAGGSTSGACGKGAQTAGATPTPDRRGTGS</sequence>
<feature type="region of interest" description="Disordered" evidence="1">
    <location>
        <begin position="375"/>
        <end position="415"/>
    </location>
</feature>
<feature type="compositionally biased region" description="Low complexity" evidence="1">
    <location>
        <begin position="381"/>
        <end position="394"/>
    </location>
</feature>
<dbReference type="InterPro" id="IPR003615">
    <property type="entry name" value="HNH_nuc"/>
</dbReference>
<dbReference type="Pfam" id="PF01844">
    <property type="entry name" value="HNH"/>
    <property type="match status" value="1"/>
</dbReference>
<feature type="domain" description="HNH nuclease" evidence="2">
    <location>
        <begin position="302"/>
        <end position="359"/>
    </location>
</feature>
<name>A0A7I9VN63_9BACT</name>
<keyword evidence="4" id="KW-1185">Reference proteome</keyword>
<dbReference type="GO" id="GO:0004519">
    <property type="term" value="F:endonuclease activity"/>
    <property type="evidence" value="ECO:0007669"/>
    <property type="project" value="InterPro"/>
</dbReference>
<protein>
    <recommendedName>
        <fullName evidence="2">HNH nuclease domain-containing protein</fullName>
    </recommendedName>
</protein>
<dbReference type="CDD" id="cd00085">
    <property type="entry name" value="HNHc"/>
    <property type="match status" value="1"/>
</dbReference>
<gene>
    <name evidence="3" type="ORF">AMYX_23100</name>
</gene>
<evidence type="ECO:0000256" key="1">
    <source>
        <dbReference type="SAM" id="MobiDB-lite"/>
    </source>
</evidence>
<dbReference type="Proteomes" id="UP000503640">
    <property type="component" value="Unassembled WGS sequence"/>
</dbReference>
<feature type="region of interest" description="Disordered" evidence="1">
    <location>
        <begin position="265"/>
        <end position="298"/>
    </location>
</feature>
<feature type="region of interest" description="Disordered" evidence="1">
    <location>
        <begin position="185"/>
        <end position="210"/>
    </location>
</feature>
<dbReference type="AlphaFoldDB" id="A0A7I9VN63"/>
<dbReference type="RefSeq" id="WP_176065267.1">
    <property type="nucleotide sequence ID" value="NZ_BJTG01000005.1"/>
</dbReference>
<comment type="caution">
    <text evidence="3">The sequence shown here is derived from an EMBL/GenBank/DDBJ whole genome shotgun (WGS) entry which is preliminary data.</text>
</comment>
<evidence type="ECO:0000313" key="3">
    <source>
        <dbReference type="EMBL" id="GEJ57569.1"/>
    </source>
</evidence>
<proteinExistence type="predicted"/>
<reference evidence="4" key="1">
    <citation type="journal article" date="2020" name="Appl. Environ. Microbiol.">
        <title>Diazotrophic Anaeromyxobacter Isolates from Soils.</title>
        <authorList>
            <person name="Masuda Y."/>
            <person name="Yamanaka H."/>
            <person name="Xu Z.X."/>
            <person name="Shiratori Y."/>
            <person name="Aono T."/>
            <person name="Amachi S."/>
            <person name="Senoo K."/>
            <person name="Itoh H."/>
        </authorList>
    </citation>
    <scope>NUCLEOTIDE SEQUENCE [LARGE SCALE GENOMIC DNA]</scope>
    <source>
        <strain evidence="4">R267</strain>
    </source>
</reference>
<accession>A0A7I9VN63</accession>
<evidence type="ECO:0000313" key="4">
    <source>
        <dbReference type="Proteomes" id="UP000503640"/>
    </source>
</evidence>
<dbReference type="EMBL" id="BJTG01000005">
    <property type="protein sequence ID" value="GEJ57569.1"/>
    <property type="molecule type" value="Genomic_DNA"/>
</dbReference>
<dbReference type="InterPro" id="IPR002711">
    <property type="entry name" value="HNH"/>
</dbReference>
<dbReference type="GO" id="GO:0008270">
    <property type="term" value="F:zinc ion binding"/>
    <property type="evidence" value="ECO:0007669"/>
    <property type="project" value="InterPro"/>
</dbReference>
<organism evidence="3 4">
    <name type="scientific">Anaeromyxobacter diazotrophicus</name>
    <dbReference type="NCBI Taxonomy" id="2590199"/>
    <lineage>
        <taxon>Bacteria</taxon>
        <taxon>Pseudomonadati</taxon>
        <taxon>Myxococcota</taxon>
        <taxon>Myxococcia</taxon>
        <taxon>Myxococcales</taxon>
        <taxon>Cystobacterineae</taxon>
        <taxon>Anaeromyxobacteraceae</taxon>
        <taxon>Anaeromyxobacter</taxon>
    </lineage>
</organism>
<dbReference type="SMART" id="SM00507">
    <property type="entry name" value="HNHc"/>
    <property type="match status" value="1"/>
</dbReference>